<comment type="caution">
    <text evidence="1">The sequence shown here is derived from an EMBL/GenBank/DDBJ whole genome shotgun (WGS) entry which is preliminary data.</text>
</comment>
<dbReference type="KEGG" id="pht:BLM14_13930"/>
<accession>A0A2N9VRQ7</accession>
<organism evidence="1 2">
    <name type="scientific">Phyllobacterium zundukense</name>
    <dbReference type="NCBI Taxonomy" id="1867719"/>
    <lineage>
        <taxon>Bacteria</taxon>
        <taxon>Pseudomonadati</taxon>
        <taxon>Pseudomonadota</taxon>
        <taxon>Alphaproteobacteria</taxon>
        <taxon>Hyphomicrobiales</taxon>
        <taxon>Phyllobacteriaceae</taxon>
        <taxon>Phyllobacterium</taxon>
    </lineage>
</organism>
<evidence type="ECO:0000313" key="2">
    <source>
        <dbReference type="Proteomes" id="UP000232163"/>
    </source>
</evidence>
<evidence type="ECO:0000313" key="1">
    <source>
        <dbReference type="EMBL" id="PIO42175.1"/>
    </source>
</evidence>
<sequence length="62" mass="6893">MLDLRAVHTYSGDTNYWPGLAAFLKLRLCGAEGPGRRFGVYCDFSKSLPAAITRGPLYKLEK</sequence>
<dbReference type="Proteomes" id="UP000232163">
    <property type="component" value="Unassembled WGS sequence"/>
</dbReference>
<dbReference type="AlphaFoldDB" id="A0A2N9VRQ7"/>
<dbReference type="RefSeq" id="WP_099999963.1">
    <property type="nucleotide sequence ID" value="NZ_CP017940.1"/>
</dbReference>
<protein>
    <submittedName>
        <fullName evidence="1">Uncharacterized protein</fullName>
    </submittedName>
</protein>
<reference evidence="2" key="1">
    <citation type="journal article" date="2017" name="Int J Environ Stud">
        <title>Does the Miocene-Pliocene relict legume Oxytropis triphylla form nitrogen-fixing nodules with a combination of bacterial strains?</title>
        <authorList>
            <person name="Safronova V."/>
            <person name="Belimov A."/>
            <person name="Sazanova A."/>
            <person name="Kuznetsova I."/>
            <person name="Popova J."/>
            <person name="Andronov E."/>
            <person name="Verkhozina A."/>
            <person name="Tikhonovich I."/>
        </authorList>
    </citation>
    <scope>NUCLEOTIDE SEQUENCE [LARGE SCALE GENOMIC DNA]</scope>
    <source>
        <strain evidence="2">Tri-38</strain>
    </source>
</reference>
<gene>
    <name evidence="1" type="ORF">B5P45_24390</name>
</gene>
<name>A0A2N9VRQ7_9HYPH</name>
<proteinExistence type="predicted"/>
<dbReference type="EMBL" id="MZMT01000053">
    <property type="protein sequence ID" value="PIO42175.1"/>
    <property type="molecule type" value="Genomic_DNA"/>
</dbReference>
<keyword evidence="2" id="KW-1185">Reference proteome</keyword>